<sequence>FHFIRWVVENDKLCLIYCPTADMITDTLTKTLPSPKVKHFAVELGLRST</sequence>
<keyword evidence="2" id="KW-1185">Reference proteome</keyword>
<feature type="non-terminal residue" evidence="1">
    <location>
        <position position="1"/>
    </location>
</feature>
<gene>
    <name evidence="1" type="ORF">PAXINDRAFT_89298</name>
</gene>
<reference evidence="1 2" key="1">
    <citation type="submission" date="2014-06" db="EMBL/GenBank/DDBJ databases">
        <authorList>
            <consortium name="DOE Joint Genome Institute"/>
            <person name="Kuo A."/>
            <person name="Kohler A."/>
            <person name="Nagy L.G."/>
            <person name="Floudas D."/>
            <person name="Copeland A."/>
            <person name="Barry K.W."/>
            <person name="Cichocki N."/>
            <person name="Veneault-Fourrey C."/>
            <person name="LaButti K."/>
            <person name="Lindquist E.A."/>
            <person name="Lipzen A."/>
            <person name="Lundell T."/>
            <person name="Morin E."/>
            <person name="Murat C."/>
            <person name="Sun H."/>
            <person name="Tunlid A."/>
            <person name="Henrissat B."/>
            <person name="Grigoriev I.V."/>
            <person name="Hibbett D.S."/>
            <person name="Martin F."/>
            <person name="Nordberg H.P."/>
            <person name="Cantor M.N."/>
            <person name="Hua S.X."/>
        </authorList>
    </citation>
    <scope>NUCLEOTIDE SEQUENCE [LARGE SCALE GENOMIC DNA]</scope>
    <source>
        <strain evidence="1 2">ATCC 200175</strain>
    </source>
</reference>
<accession>A0A0C9TAV0</accession>
<dbReference type="HOGENOM" id="CLU_001650_16_1_1"/>
<organism evidence="1 2">
    <name type="scientific">Paxillus involutus ATCC 200175</name>
    <dbReference type="NCBI Taxonomy" id="664439"/>
    <lineage>
        <taxon>Eukaryota</taxon>
        <taxon>Fungi</taxon>
        <taxon>Dikarya</taxon>
        <taxon>Basidiomycota</taxon>
        <taxon>Agaricomycotina</taxon>
        <taxon>Agaricomycetes</taxon>
        <taxon>Agaricomycetidae</taxon>
        <taxon>Boletales</taxon>
        <taxon>Paxilineae</taxon>
        <taxon>Paxillaceae</taxon>
        <taxon>Paxillus</taxon>
    </lineage>
</organism>
<evidence type="ECO:0000313" key="2">
    <source>
        <dbReference type="Proteomes" id="UP000053647"/>
    </source>
</evidence>
<dbReference type="EMBL" id="KN819687">
    <property type="protein sequence ID" value="KIJ08158.1"/>
    <property type="molecule type" value="Genomic_DNA"/>
</dbReference>
<dbReference type="OrthoDB" id="2667661at2759"/>
<name>A0A0C9TAV0_PAXIN</name>
<dbReference type="Proteomes" id="UP000053647">
    <property type="component" value="Unassembled WGS sequence"/>
</dbReference>
<proteinExistence type="predicted"/>
<evidence type="ECO:0000313" key="1">
    <source>
        <dbReference type="EMBL" id="KIJ08158.1"/>
    </source>
</evidence>
<protein>
    <submittedName>
        <fullName evidence="1">Uncharacterized protein</fullName>
    </submittedName>
</protein>
<dbReference type="AlphaFoldDB" id="A0A0C9TAV0"/>
<reference evidence="2" key="2">
    <citation type="submission" date="2015-01" db="EMBL/GenBank/DDBJ databases">
        <title>Evolutionary Origins and Diversification of the Mycorrhizal Mutualists.</title>
        <authorList>
            <consortium name="DOE Joint Genome Institute"/>
            <consortium name="Mycorrhizal Genomics Consortium"/>
            <person name="Kohler A."/>
            <person name="Kuo A."/>
            <person name="Nagy L.G."/>
            <person name="Floudas D."/>
            <person name="Copeland A."/>
            <person name="Barry K.W."/>
            <person name="Cichocki N."/>
            <person name="Veneault-Fourrey C."/>
            <person name="LaButti K."/>
            <person name="Lindquist E.A."/>
            <person name="Lipzen A."/>
            <person name="Lundell T."/>
            <person name="Morin E."/>
            <person name="Murat C."/>
            <person name="Riley R."/>
            <person name="Ohm R."/>
            <person name="Sun H."/>
            <person name="Tunlid A."/>
            <person name="Henrissat B."/>
            <person name="Grigoriev I.V."/>
            <person name="Hibbett D.S."/>
            <person name="Martin F."/>
        </authorList>
    </citation>
    <scope>NUCLEOTIDE SEQUENCE [LARGE SCALE GENOMIC DNA]</scope>
    <source>
        <strain evidence="2">ATCC 200175</strain>
    </source>
</reference>